<keyword evidence="1" id="KW-1133">Transmembrane helix</keyword>
<feature type="transmembrane region" description="Helical" evidence="1">
    <location>
        <begin position="146"/>
        <end position="165"/>
    </location>
</feature>
<feature type="transmembrane region" description="Helical" evidence="1">
    <location>
        <begin position="64"/>
        <end position="82"/>
    </location>
</feature>
<keyword evidence="1" id="KW-0472">Membrane</keyword>
<dbReference type="AlphaFoldDB" id="W4Q5T3"/>
<keyword evidence="1" id="KW-0812">Transmembrane</keyword>
<feature type="transmembrane region" description="Helical" evidence="1">
    <location>
        <begin position="26"/>
        <end position="44"/>
    </location>
</feature>
<name>W4Q5T3_9BACI</name>
<organism evidence="2 3">
    <name type="scientific">Halalkalibacter wakoensis JCM 9140</name>
    <dbReference type="NCBI Taxonomy" id="1236970"/>
    <lineage>
        <taxon>Bacteria</taxon>
        <taxon>Bacillati</taxon>
        <taxon>Bacillota</taxon>
        <taxon>Bacilli</taxon>
        <taxon>Bacillales</taxon>
        <taxon>Bacillaceae</taxon>
        <taxon>Halalkalibacter</taxon>
    </lineage>
</organism>
<evidence type="ECO:0000313" key="3">
    <source>
        <dbReference type="Proteomes" id="UP000018890"/>
    </source>
</evidence>
<keyword evidence="3" id="KW-1185">Reference proteome</keyword>
<dbReference type="EMBL" id="BAUT01000049">
    <property type="protein sequence ID" value="GAE27411.1"/>
    <property type="molecule type" value="Genomic_DNA"/>
</dbReference>
<comment type="caution">
    <text evidence="2">The sequence shown here is derived from an EMBL/GenBank/DDBJ whole genome shotgun (WGS) entry which is preliminary data.</text>
</comment>
<proteinExistence type="predicted"/>
<evidence type="ECO:0000256" key="1">
    <source>
        <dbReference type="SAM" id="Phobius"/>
    </source>
</evidence>
<gene>
    <name evidence="2" type="ORF">JCM9140_3556</name>
</gene>
<sequence length="187" mass="22943">MRHILLSSFLIWLNYHQKTWKILPKFSRSLAYIAFINSSYYYFFKKHILWELQSNNLSLKQLRVIHIFFITPLIFLLCMANFPEHNLKLQIKHILKWSIKCALVEFMGLHTQMIYFKNGWNIFWSWLIYIFLFSFGYIYTKKPKHIWTLTIPTLMFFLVKFRAPFRKIFLLGPVLFLWKRTKHAFFA</sequence>
<dbReference type="Proteomes" id="UP000018890">
    <property type="component" value="Unassembled WGS sequence"/>
</dbReference>
<evidence type="ECO:0000313" key="2">
    <source>
        <dbReference type="EMBL" id="GAE27411.1"/>
    </source>
</evidence>
<reference evidence="2" key="1">
    <citation type="journal article" date="2014" name="Genome Announc.">
        <title>Draft Genome Sequences of Three Alkaliphilic Bacillus Strains, Bacillus wakoensis JCM 9140T, Bacillus akibai JCM 9157T, and Bacillus hemicellulosilyticus JCM 9152T.</title>
        <authorList>
            <person name="Yuki M."/>
            <person name="Oshima K."/>
            <person name="Suda W."/>
            <person name="Oshida Y."/>
            <person name="Kitamura K."/>
            <person name="Iida T."/>
            <person name="Hattori M."/>
            <person name="Ohkuma M."/>
        </authorList>
    </citation>
    <scope>NUCLEOTIDE SEQUENCE [LARGE SCALE GENOMIC DNA]</scope>
    <source>
        <strain evidence="2">JCM 9140</strain>
    </source>
</reference>
<protein>
    <submittedName>
        <fullName evidence="2">Uncharacterized protein</fullName>
    </submittedName>
</protein>
<dbReference type="STRING" id="1236970.JCM9140_3556"/>
<accession>W4Q5T3</accession>
<feature type="transmembrane region" description="Helical" evidence="1">
    <location>
        <begin position="122"/>
        <end position="139"/>
    </location>
</feature>